<evidence type="ECO:0008006" key="3">
    <source>
        <dbReference type="Google" id="ProtNLM"/>
    </source>
</evidence>
<dbReference type="AlphaFoldDB" id="A0A7X3MH01"/>
<proteinExistence type="predicted"/>
<comment type="caution">
    <text evidence="1">The sequence shown here is derived from an EMBL/GenBank/DDBJ whole genome shotgun (WGS) entry which is preliminary data.</text>
</comment>
<accession>A0A7X3MH01</accession>
<protein>
    <recommendedName>
        <fullName evidence="3">DUF374 domain-containing protein</fullName>
    </recommendedName>
</protein>
<sequence>MRKKIGRYLAYGYLKLLEKTVQIEWEQPENYKGNNVVGFWHEDSLAMNLVLKSLTRDAAVSVLVTPDDQGENIRYLLEQYGGDAVKIGFGFCNAGTLKEILESLKDRRRSVAIAMDGPFGPRHIPKKLTYFLSEKSKTELVGVTVRYSREISLSGQWDHCHIPLPFSKITVRFDNYGVAACQCPPRIRLYQDERQYSIMELASGMVRQRQMM</sequence>
<organism evidence="1 2">
    <name type="scientific">Sporofaciens musculi</name>
    <dbReference type="NCBI Taxonomy" id="2681861"/>
    <lineage>
        <taxon>Bacteria</taxon>
        <taxon>Bacillati</taxon>
        <taxon>Bacillota</taxon>
        <taxon>Clostridia</taxon>
        <taxon>Lachnospirales</taxon>
        <taxon>Lachnospiraceae</taxon>
        <taxon>Sporofaciens</taxon>
    </lineage>
</organism>
<dbReference type="Proteomes" id="UP000460412">
    <property type="component" value="Unassembled WGS sequence"/>
</dbReference>
<evidence type="ECO:0000313" key="2">
    <source>
        <dbReference type="Proteomes" id="UP000460412"/>
    </source>
</evidence>
<name>A0A7X3MH01_9FIRM</name>
<dbReference type="EMBL" id="WUQX01000001">
    <property type="protein sequence ID" value="MXP76199.1"/>
    <property type="molecule type" value="Genomic_DNA"/>
</dbReference>
<keyword evidence="2" id="KW-1185">Reference proteome</keyword>
<evidence type="ECO:0000313" key="1">
    <source>
        <dbReference type="EMBL" id="MXP76199.1"/>
    </source>
</evidence>
<gene>
    <name evidence="1" type="ORF">GN277_12590</name>
</gene>
<dbReference type="RefSeq" id="WP_159751358.1">
    <property type="nucleotide sequence ID" value="NZ_CASZNZ010000087.1"/>
</dbReference>
<reference evidence="1 2" key="1">
    <citation type="submission" date="2019-12" db="EMBL/GenBank/DDBJ databases">
        <title>Sporaefaciens musculi gen. nov., sp. nov., a novel bacterium isolated from the caecum of an obese mouse.</title>
        <authorList>
            <person name="Rasmussen T.S."/>
            <person name="Streidl T."/>
            <person name="Hitch T.C.A."/>
            <person name="Wortmann E."/>
            <person name="Deptula P."/>
            <person name="Hansen M."/>
            <person name="Nielsen D.S."/>
            <person name="Clavel T."/>
            <person name="Vogensen F.K."/>
        </authorList>
    </citation>
    <scope>NUCLEOTIDE SEQUENCE [LARGE SCALE GENOMIC DNA]</scope>
    <source>
        <strain evidence="1 2">WCA-9-b2</strain>
    </source>
</reference>